<dbReference type="Pfam" id="PF00072">
    <property type="entry name" value="Response_reg"/>
    <property type="match status" value="1"/>
</dbReference>
<gene>
    <name evidence="6" type="ORF">QTN47_21075</name>
</gene>
<accession>A0ABV3ZKJ3</accession>
<dbReference type="CDD" id="cd06170">
    <property type="entry name" value="LuxR_C_like"/>
    <property type="match status" value="1"/>
</dbReference>
<evidence type="ECO:0000259" key="5">
    <source>
        <dbReference type="PROSITE" id="PS50110"/>
    </source>
</evidence>
<sequence>MVRILIADDHAIVRRGLRHIIHEEYPFAEIGEASDAEELVKKVIAQNWDVVICDLNMPGRSGIDAVKQIRQSFSKLPILIMSVYPEDQYAIRSLKAGAAGYLSKVSIHYDLIKAIQTVLNGKKFITPAIAEKVLDAFSNEHTGPPHESLSDREFEVFKLLATGKTISEIAHQLSLSGNTVSTYRSRVLDKMHLQSNADMTRYALERKLI</sequence>
<dbReference type="CDD" id="cd17535">
    <property type="entry name" value="REC_NarL-like"/>
    <property type="match status" value="1"/>
</dbReference>
<dbReference type="InterPro" id="IPR039420">
    <property type="entry name" value="WalR-like"/>
</dbReference>
<evidence type="ECO:0000313" key="7">
    <source>
        <dbReference type="Proteomes" id="UP001560573"/>
    </source>
</evidence>
<dbReference type="Pfam" id="PF00196">
    <property type="entry name" value="GerE"/>
    <property type="match status" value="1"/>
</dbReference>
<name>A0ABV3ZKJ3_9BACT</name>
<keyword evidence="1 3" id="KW-0597">Phosphoprotein</keyword>
<organism evidence="6 7">
    <name type="scientific">Danxiaibacter flavus</name>
    <dbReference type="NCBI Taxonomy" id="3049108"/>
    <lineage>
        <taxon>Bacteria</taxon>
        <taxon>Pseudomonadati</taxon>
        <taxon>Bacteroidota</taxon>
        <taxon>Chitinophagia</taxon>
        <taxon>Chitinophagales</taxon>
        <taxon>Chitinophagaceae</taxon>
        <taxon>Danxiaibacter</taxon>
    </lineage>
</organism>
<dbReference type="InterPro" id="IPR001789">
    <property type="entry name" value="Sig_transdc_resp-reg_receiver"/>
</dbReference>
<dbReference type="PANTHER" id="PTHR43214">
    <property type="entry name" value="TWO-COMPONENT RESPONSE REGULATOR"/>
    <property type="match status" value="1"/>
</dbReference>
<dbReference type="PROSITE" id="PS50043">
    <property type="entry name" value="HTH_LUXR_2"/>
    <property type="match status" value="1"/>
</dbReference>
<keyword evidence="2" id="KW-0238">DNA-binding</keyword>
<comment type="caution">
    <text evidence="6">The sequence shown here is derived from an EMBL/GenBank/DDBJ whole genome shotgun (WGS) entry which is preliminary data.</text>
</comment>
<evidence type="ECO:0000256" key="2">
    <source>
        <dbReference type="ARBA" id="ARBA00023125"/>
    </source>
</evidence>
<dbReference type="SUPFAM" id="SSF46894">
    <property type="entry name" value="C-terminal effector domain of the bipartite response regulators"/>
    <property type="match status" value="1"/>
</dbReference>
<protein>
    <submittedName>
        <fullName evidence="6">Response regulator transcription factor</fullName>
    </submittedName>
</protein>
<proteinExistence type="predicted"/>
<keyword evidence="7" id="KW-1185">Reference proteome</keyword>
<feature type="modified residue" description="4-aspartylphosphate" evidence="3">
    <location>
        <position position="54"/>
    </location>
</feature>
<evidence type="ECO:0000256" key="1">
    <source>
        <dbReference type="ARBA" id="ARBA00022553"/>
    </source>
</evidence>
<dbReference type="InterPro" id="IPR058245">
    <property type="entry name" value="NreC/VraR/RcsB-like_REC"/>
</dbReference>
<evidence type="ECO:0000256" key="3">
    <source>
        <dbReference type="PROSITE-ProRule" id="PRU00169"/>
    </source>
</evidence>
<dbReference type="PROSITE" id="PS50110">
    <property type="entry name" value="RESPONSE_REGULATORY"/>
    <property type="match status" value="1"/>
</dbReference>
<dbReference type="SMART" id="SM00448">
    <property type="entry name" value="REC"/>
    <property type="match status" value="1"/>
</dbReference>
<dbReference type="SMART" id="SM00421">
    <property type="entry name" value="HTH_LUXR"/>
    <property type="match status" value="1"/>
</dbReference>
<evidence type="ECO:0000313" key="6">
    <source>
        <dbReference type="EMBL" id="MEX6690015.1"/>
    </source>
</evidence>
<dbReference type="PRINTS" id="PR00038">
    <property type="entry name" value="HTHLUXR"/>
</dbReference>
<dbReference type="InterPro" id="IPR016032">
    <property type="entry name" value="Sig_transdc_resp-reg_C-effctor"/>
</dbReference>
<evidence type="ECO:0000259" key="4">
    <source>
        <dbReference type="PROSITE" id="PS50043"/>
    </source>
</evidence>
<dbReference type="RefSeq" id="WP_369331422.1">
    <property type="nucleotide sequence ID" value="NZ_JAULBC010000007.1"/>
</dbReference>
<dbReference type="InterPro" id="IPR011006">
    <property type="entry name" value="CheY-like_superfamily"/>
</dbReference>
<feature type="domain" description="Response regulatory" evidence="5">
    <location>
        <begin position="3"/>
        <end position="119"/>
    </location>
</feature>
<dbReference type="InterPro" id="IPR000792">
    <property type="entry name" value="Tscrpt_reg_LuxR_C"/>
</dbReference>
<dbReference type="Gene3D" id="3.40.50.2300">
    <property type="match status" value="1"/>
</dbReference>
<dbReference type="SUPFAM" id="SSF52172">
    <property type="entry name" value="CheY-like"/>
    <property type="match status" value="1"/>
</dbReference>
<feature type="domain" description="HTH luxR-type" evidence="4">
    <location>
        <begin position="142"/>
        <end position="207"/>
    </location>
</feature>
<reference evidence="6 7" key="1">
    <citation type="submission" date="2023-07" db="EMBL/GenBank/DDBJ databases">
        <authorList>
            <person name="Lian W.-H."/>
        </authorList>
    </citation>
    <scope>NUCLEOTIDE SEQUENCE [LARGE SCALE GENOMIC DNA]</scope>
    <source>
        <strain evidence="6 7">SYSU DXS3180</strain>
    </source>
</reference>
<dbReference type="EMBL" id="JAULBC010000007">
    <property type="protein sequence ID" value="MEX6690015.1"/>
    <property type="molecule type" value="Genomic_DNA"/>
</dbReference>
<dbReference type="Proteomes" id="UP001560573">
    <property type="component" value="Unassembled WGS sequence"/>
</dbReference>